<feature type="binding site" evidence="17">
    <location>
        <position position="342"/>
    </location>
    <ligand>
        <name>ATP</name>
        <dbReference type="ChEBI" id="CHEBI:30616"/>
    </ligand>
</feature>
<evidence type="ECO:0000256" key="11">
    <source>
        <dbReference type="ARBA" id="ARBA00022777"/>
    </source>
</evidence>
<evidence type="ECO:0000313" key="21">
    <source>
        <dbReference type="Proteomes" id="UP000006310"/>
    </source>
</evidence>
<dbReference type="GO" id="GO:0006094">
    <property type="term" value="P:gluconeogenesis"/>
    <property type="evidence" value="ECO:0007669"/>
    <property type="project" value="TreeGrafter"/>
</dbReference>
<dbReference type="InterPro" id="IPR001576">
    <property type="entry name" value="Phosphoglycerate_kinase"/>
</dbReference>
<dbReference type="PROSITE" id="PS00111">
    <property type="entry name" value="PGLYCERATE_KINASE"/>
    <property type="match status" value="1"/>
</dbReference>
<dbReference type="AlphaFoldDB" id="J7RQ04"/>
<accession>J7RQ04</accession>
<organism evidence="20 21">
    <name type="scientific">Huiozyma naganishii (strain ATCC MYA-139 / BCRC 22969 / CBS 8797 / KCTC 17520 / NBRC 10181 / NCYC 3082 / Yp74L-3)</name>
    <name type="common">Yeast</name>
    <name type="synonym">Kazachstania naganishii</name>
    <dbReference type="NCBI Taxonomy" id="1071383"/>
    <lineage>
        <taxon>Eukaryota</taxon>
        <taxon>Fungi</taxon>
        <taxon>Dikarya</taxon>
        <taxon>Ascomycota</taxon>
        <taxon>Saccharomycotina</taxon>
        <taxon>Saccharomycetes</taxon>
        <taxon>Saccharomycetales</taxon>
        <taxon>Saccharomycetaceae</taxon>
        <taxon>Huiozyma</taxon>
    </lineage>
</organism>
<dbReference type="HOGENOM" id="CLU_025427_0_2_1"/>
<gene>
    <name evidence="20" type="primary">KNAG0I00520</name>
    <name evidence="20" type="ordered locus">KNAG_0I00520</name>
</gene>
<feature type="binding site" evidence="16">
    <location>
        <begin position="63"/>
        <end position="66"/>
    </location>
    <ligand>
        <name>substrate</name>
    </ligand>
</feature>
<dbReference type="GO" id="GO:0005829">
    <property type="term" value="C:cytosol"/>
    <property type="evidence" value="ECO:0007669"/>
    <property type="project" value="TreeGrafter"/>
</dbReference>
<dbReference type="InterPro" id="IPR015911">
    <property type="entry name" value="Phosphoglycerate_kinase_CS"/>
</dbReference>
<name>J7RQ04_HUIN7</name>
<keyword evidence="9" id="KW-0479">Metal-binding</keyword>
<dbReference type="InterPro" id="IPR036043">
    <property type="entry name" value="Phosphoglycerate_kinase_sf"/>
</dbReference>
<dbReference type="STRING" id="1071383.J7RQ04"/>
<dbReference type="HAMAP" id="MF_00145">
    <property type="entry name" value="Phosphoglyc_kinase"/>
    <property type="match status" value="1"/>
</dbReference>
<evidence type="ECO:0000256" key="18">
    <source>
        <dbReference type="RuleBase" id="RU000532"/>
    </source>
</evidence>
<dbReference type="EMBL" id="HE978322">
    <property type="protein sequence ID" value="CCK71843.1"/>
    <property type="molecule type" value="Genomic_DNA"/>
</dbReference>
<keyword evidence="12 17" id="KW-0067">ATP-binding</keyword>
<dbReference type="InterPro" id="IPR015824">
    <property type="entry name" value="Phosphoglycerate_kinase_N"/>
</dbReference>
<dbReference type="Proteomes" id="UP000006310">
    <property type="component" value="Chromosome 9"/>
</dbReference>
<dbReference type="PRINTS" id="PR00477">
    <property type="entry name" value="PHGLYCKINASE"/>
</dbReference>
<reference evidence="20 21" key="1">
    <citation type="journal article" date="2011" name="Proc. Natl. Acad. Sci. U.S.A.">
        <title>Evolutionary erosion of yeast sex chromosomes by mating-type switching accidents.</title>
        <authorList>
            <person name="Gordon J.L."/>
            <person name="Armisen D."/>
            <person name="Proux-Wera E."/>
            <person name="Oheigeartaigh S.S."/>
            <person name="Byrne K.P."/>
            <person name="Wolfe K.H."/>
        </authorList>
    </citation>
    <scope>NUCLEOTIDE SEQUENCE [LARGE SCALE GENOMIC DNA]</scope>
    <source>
        <strain evidence="21">ATCC MYA-139 / BCRC 22969 / CBS 8797 / CCRC 22969 / KCTC 17520 / NBRC 10181 / NCYC 3082</strain>
    </source>
</reference>
<evidence type="ECO:0000256" key="14">
    <source>
        <dbReference type="ARBA" id="ARBA00023152"/>
    </source>
</evidence>
<dbReference type="GO" id="GO:0043531">
    <property type="term" value="F:ADP binding"/>
    <property type="evidence" value="ECO:0007669"/>
    <property type="project" value="TreeGrafter"/>
</dbReference>
<evidence type="ECO:0000256" key="16">
    <source>
        <dbReference type="PIRSR" id="PIRSR000724-1"/>
    </source>
</evidence>
<keyword evidence="8 18" id="KW-0808">Transferase</keyword>
<keyword evidence="13" id="KW-0460">Magnesium</keyword>
<evidence type="ECO:0000256" key="10">
    <source>
        <dbReference type="ARBA" id="ARBA00022741"/>
    </source>
</evidence>
<comment type="cofactor">
    <cofactor evidence="2">
        <name>Mg(2+)</name>
        <dbReference type="ChEBI" id="CHEBI:18420"/>
    </cofactor>
</comment>
<evidence type="ECO:0000313" key="20">
    <source>
        <dbReference type="EMBL" id="CCK71843.1"/>
    </source>
</evidence>
<dbReference type="GO" id="GO:0004618">
    <property type="term" value="F:phosphoglycerate kinase activity"/>
    <property type="evidence" value="ECO:0007669"/>
    <property type="project" value="UniProtKB-EC"/>
</dbReference>
<dbReference type="CDD" id="cd00318">
    <property type="entry name" value="Phosphoglycerate_kinase"/>
    <property type="match status" value="1"/>
</dbReference>
<keyword evidence="21" id="KW-1185">Reference proteome</keyword>
<dbReference type="EC" id="2.7.2.3" evidence="6 18"/>
<feature type="binding site" evidence="16">
    <location>
        <position position="122"/>
    </location>
    <ligand>
        <name>(2R)-3-phosphoglycerate</name>
        <dbReference type="ChEBI" id="CHEBI:58272"/>
    </ligand>
</feature>
<comment type="function">
    <text evidence="15">Catalyzes one of the two ATP producing reactions in the glycolytic pathway via the reversible conversion of 1,3-diphosphoglycerate to 3-phosphoglycerate. Both L- and D- forms of purine and pyrimidine nucleotides can be used as substrates, but the activity is much lower on pyrimidines. Negatively regulates the biosynthesis of acetyl-CoA from pyruvate in the mitochondrion.</text>
</comment>
<evidence type="ECO:0000256" key="19">
    <source>
        <dbReference type="RuleBase" id="RU000696"/>
    </source>
</evidence>
<dbReference type="PIRSF" id="PIRSF000724">
    <property type="entry name" value="Pgk"/>
    <property type="match status" value="1"/>
</dbReference>
<evidence type="ECO:0000256" key="13">
    <source>
        <dbReference type="ARBA" id="ARBA00022842"/>
    </source>
</evidence>
<sequence length="416" mass="44750">MSLSSKLSVQDLDLKDKRVFIRVDFNVPLDGKKITSNQRIVAALPTIKYVLEKQPKYIVLASHLGRPNGERNDKYSLAPVAAELETLLGKKVQFLNDCVGPEVDAAVKAAAPGSVILLENLRYHIEEEGSRKVDGQKVKASKEDVEKFRHQLSSLADVYVNDAFGTAHRAHSSMVGFDLPQRAAGFLLEKELKYFGKALENPTRPFLAILGGAKVADKIQLIDNLLDKVDSIIIGGGMAFTFKKVIENAEIGDSIFDKAGAEIVPKLVEKAKAKNVEIVLPVDFIIADAFSADANTKIVSAKDGIPSGWQGLDNGPESRKLFAETIAKAKTIVWNGPPGVFEFEKFAAGTKAMLDEVVKSCSAGNTVIIGGGDTATVAKKYGVTDKISHVSTGGGASLELLEGKELPGVSFLSEKK</sequence>
<evidence type="ECO:0000256" key="12">
    <source>
        <dbReference type="ARBA" id="ARBA00022840"/>
    </source>
</evidence>
<dbReference type="FunFam" id="3.40.50.1260:FF:000019">
    <property type="entry name" value="Phosphoglycerate kinase 1"/>
    <property type="match status" value="1"/>
</dbReference>
<evidence type="ECO:0000256" key="1">
    <source>
        <dbReference type="ARBA" id="ARBA00000642"/>
    </source>
</evidence>
<dbReference type="GO" id="GO:0005524">
    <property type="term" value="F:ATP binding"/>
    <property type="evidence" value="ECO:0007669"/>
    <property type="project" value="UniProtKB-KW"/>
</dbReference>
<dbReference type="SUPFAM" id="SSF53748">
    <property type="entry name" value="Phosphoglycerate kinase"/>
    <property type="match status" value="1"/>
</dbReference>
<feature type="binding site" evidence="16">
    <location>
        <position position="169"/>
    </location>
    <ligand>
        <name>(2R)-3-phosphoglycerate</name>
        <dbReference type="ChEBI" id="CHEBI:58272"/>
    </ligand>
</feature>
<keyword evidence="11 18" id="KW-0418">Kinase</keyword>
<evidence type="ECO:0000256" key="7">
    <source>
        <dbReference type="ARBA" id="ARBA00016471"/>
    </source>
</evidence>
<dbReference type="GO" id="GO:0006096">
    <property type="term" value="P:glycolytic process"/>
    <property type="evidence" value="ECO:0007669"/>
    <property type="project" value="UniProtKB-KW"/>
</dbReference>
<feature type="binding site" evidence="16">
    <location>
        <begin position="24"/>
        <end position="26"/>
    </location>
    <ligand>
        <name>substrate</name>
    </ligand>
</feature>
<comment type="catalytic activity">
    <reaction evidence="1 18">
        <text>(2R)-3-phosphoglycerate + ATP = (2R)-3-phospho-glyceroyl phosphate + ADP</text>
        <dbReference type="Rhea" id="RHEA:14801"/>
        <dbReference type="ChEBI" id="CHEBI:30616"/>
        <dbReference type="ChEBI" id="CHEBI:57604"/>
        <dbReference type="ChEBI" id="CHEBI:58272"/>
        <dbReference type="ChEBI" id="CHEBI:456216"/>
        <dbReference type="EC" id="2.7.2.3"/>
    </reaction>
</comment>
<keyword evidence="14" id="KW-0324">Glycolysis</keyword>
<keyword evidence="10" id="KW-0547">Nucleotide-binding</keyword>
<dbReference type="PANTHER" id="PTHR11406:SF0">
    <property type="entry name" value="PHOSPHOGLYCERATE KINASE"/>
    <property type="match status" value="1"/>
</dbReference>
<evidence type="ECO:0000256" key="6">
    <source>
        <dbReference type="ARBA" id="ARBA00013061"/>
    </source>
</evidence>
<comment type="subunit">
    <text evidence="5 19">Monomer.</text>
</comment>
<evidence type="ECO:0000256" key="3">
    <source>
        <dbReference type="ARBA" id="ARBA00004838"/>
    </source>
</evidence>
<evidence type="ECO:0000256" key="9">
    <source>
        <dbReference type="ARBA" id="ARBA00022723"/>
    </source>
</evidence>
<dbReference type="KEGG" id="kng:KNAG_0I00520"/>
<evidence type="ECO:0000256" key="5">
    <source>
        <dbReference type="ARBA" id="ARBA00011245"/>
    </source>
</evidence>
<dbReference type="Gene3D" id="3.40.50.1260">
    <property type="entry name" value="Phosphoglycerate kinase, N-terminal domain"/>
    <property type="match status" value="3"/>
</dbReference>
<evidence type="ECO:0000256" key="17">
    <source>
        <dbReference type="PIRSR" id="PIRSR000724-2"/>
    </source>
</evidence>
<dbReference type="Pfam" id="PF00162">
    <property type="entry name" value="PGK"/>
    <property type="match status" value="1"/>
</dbReference>
<dbReference type="FunFam" id="3.40.50.1260:FF:000003">
    <property type="entry name" value="Phosphoglycerate kinase"/>
    <property type="match status" value="1"/>
</dbReference>
<protein>
    <recommendedName>
        <fullName evidence="7 18">Phosphoglycerate kinase</fullName>
        <ecNumber evidence="6 18">2.7.2.3</ecNumber>
    </recommendedName>
</protein>
<dbReference type="eggNOG" id="KOG1367">
    <property type="taxonomic scope" value="Eukaryota"/>
</dbReference>
<dbReference type="GO" id="GO:0046872">
    <property type="term" value="F:metal ion binding"/>
    <property type="evidence" value="ECO:0007669"/>
    <property type="project" value="UniProtKB-KW"/>
</dbReference>
<evidence type="ECO:0000256" key="2">
    <source>
        <dbReference type="ARBA" id="ARBA00001946"/>
    </source>
</evidence>
<evidence type="ECO:0000256" key="8">
    <source>
        <dbReference type="ARBA" id="ARBA00022679"/>
    </source>
</evidence>
<dbReference type="PANTHER" id="PTHR11406">
    <property type="entry name" value="PHOSPHOGLYCERATE KINASE"/>
    <property type="match status" value="1"/>
</dbReference>
<comment type="pathway">
    <text evidence="3">Carbohydrate degradation; glycolysis; pyruvate from D-glyceraldehyde 3-phosphate: step 2/5.</text>
</comment>
<proteinExistence type="inferred from homology"/>
<reference evidence="21" key="2">
    <citation type="submission" date="2012-08" db="EMBL/GenBank/DDBJ databases">
        <title>Genome sequence of Kazachstania naganishii.</title>
        <authorList>
            <person name="Gordon J.L."/>
            <person name="Armisen D."/>
            <person name="Proux-Wera E."/>
            <person name="OhEigeartaigh S.S."/>
            <person name="Byrne K.P."/>
            <person name="Wolfe K.H."/>
        </authorList>
    </citation>
    <scope>NUCLEOTIDE SEQUENCE [LARGE SCALE GENOMIC DNA]</scope>
    <source>
        <strain evidence="21">ATCC MYA-139 / BCRC 22969 / CBS 8797 / CCRC 22969 / KCTC 17520 / NBRC 10181 / NCYC 3082</strain>
    </source>
</reference>
<comment type="similarity">
    <text evidence="4 18">Belongs to the phosphoglycerate kinase family.</text>
</comment>
<feature type="binding site" evidence="17">
    <location>
        <begin position="371"/>
        <end position="374"/>
    </location>
    <ligand>
        <name>ATP</name>
        <dbReference type="ChEBI" id="CHEBI:30616"/>
    </ligand>
</feature>
<dbReference type="OrthoDB" id="275353at2759"/>
<dbReference type="OMA" id="DMIFDIG"/>
<feature type="binding site" evidence="17">
    <location>
        <position position="218"/>
    </location>
    <ligand>
        <name>ATP</name>
        <dbReference type="ChEBI" id="CHEBI:30616"/>
    </ligand>
</feature>
<evidence type="ECO:0000256" key="4">
    <source>
        <dbReference type="ARBA" id="ARBA00008982"/>
    </source>
</evidence>
<dbReference type="GeneID" id="34527586"/>
<evidence type="ECO:0000256" key="15">
    <source>
        <dbReference type="ARBA" id="ARBA00049965"/>
    </source>
</evidence>
<feature type="binding site" evidence="16">
    <location>
        <position position="39"/>
    </location>
    <ligand>
        <name>(2R)-3-phosphoglycerate</name>
        <dbReference type="ChEBI" id="CHEBI:58272"/>
    </ligand>
</feature>
<dbReference type="RefSeq" id="XP_022466088.1">
    <property type="nucleotide sequence ID" value="XM_022609721.1"/>
</dbReference>